<dbReference type="Pfam" id="PF04235">
    <property type="entry name" value="DUF418"/>
    <property type="match status" value="1"/>
</dbReference>
<proteinExistence type="predicted"/>
<dbReference type="KEGG" id="agl:PYTT_0351"/>
<feature type="transmembrane region" description="Helical" evidence="1">
    <location>
        <begin position="295"/>
        <end position="317"/>
    </location>
</feature>
<feature type="transmembrane region" description="Helical" evidence="1">
    <location>
        <begin position="366"/>
        <end position="388"/>
    </location>
</feature>
<dbReference type="InterPro" id="IPR052529">
    <property type="entry name" value="Bact_Transport_Assoc"/>
</dbReference>
<dbReference type="RefSeq" id="WP_071133214.1">
    <property type="nucleotide sequence ID" value="NZ_LT629973.1"/>
</dbReference>
<reference evidence="4" key="1">
    <citation type="submission" date="2016-09" db="EMBL/GenBank/DDBJ databases">
        <authorList>
            <person name="Koehorst J."/>
        </authorList>
    </citation>
    <scope>NUCLEOTIDE SEQUENCE [LARGE SCALE GENOMIC DNA]</scope>
</reference>
<keyword evidence="1" id="KW-0472">Membrane</keyword>
<keyword evidence="1" id="KW-1133">Transmembrane helix</keyword>
<evidence type="ECO:0000313" key="4">
    <source>
        <dbReference type="Proteomes" id="UP000176204"/>
    </source>
</evidence>
<protein>
    <recommendedName>
        <fullName evidence="2">DUF418 domain-containing protein</fullName>
    </recommendedName>
</protein>
<feature type="transmembrane region" description="Helical" evidence="1">
    <location>
        <begin position="231"/>
        <end position="251"/>
    </location>
</feature>
<dbReference type="AlphaFoldDB" id="A0A1H6KKD1"/>
<evidence type="ECO:0000256" key="1">
    <source>
        <dbReference type="SAM" id="Phobius"/>
    </source>
</evidence>
<evidence type="ECO:0000259" key="2">
    <source>
        <dbReference type="Pfam" id="PF04235"/>
    </source>
</evidence>
<sequence length="412" mass="46124">MKVNYSDDSSPVQGGERYPILDVLRGLALFGICLANFPEFSLYSFLPQEAVAAMPAAGADRVVRVLQYVLVDGKFYTMFSILFGIGFSIMMANVERRHADGFRIFYRRMAVLLAIGFLHLMFLWSGDILMLYAALGLLLPWCRRVSNRGLLSAAAVLLLLPVVLDAAKEVSGFEPSAPVVRAQRYFCDKFGITEENFAVWLRDAGGYGDVFRFLVQGAFVRMQELIDGNRFFKVMGLFLLGFWIGRNRLYADLERCRPLLRKVAMFGFSAGLPVSVLYAWSSLNGHPWGLAGHSALYAFGVFPLGLAYMAAVCLWYVRRRECAVFRLLAAPGRMALSNYIGQSVLGMAVFYGIGFGFGAGMGLSQVMAVAAGVFLFEMAFSVFWLRFFRFGPLEWVWRMLTYGKRLPLLKGE</sequence>
<dbReference type="OrthoDB" id="9807744at2"/>
<dbReference type="PANTHER" id="PTHR30590:SF2">
    <property type="entry name" value="INNER MEMBRANE PROTEIN"/>
    <property type="match status" value="1"/>
</dbReference>
<gene>
    <name evidence="3" type="ORF">PYTT_0351</name>
</gene>
<feature type="domain" description="DUF418" evidence="2">
    <location>
        <begin position="245"/>
        <end position="404"/>
    </location>
</feature>
<evidence type="ECO:0000313" key="3">
    <source>
        <dbReference type="EMBL" id="SEH73833.1"/>
    </source>
</evidence>
<dbReference type="PANTHER" id="PTHR30590">
    <property type="entry name" value="INNER MEMBRANE PROTEIN"/>
    <property type="match status" value="1"/>
</dbReference>
<organism evidence="3 4">
    <name type="scientific">Akkermansia glycaniphila</name>
    <dbReference type="NCBI Taxonomy" id="1679444"/>
    <lineage>
        <taxon>Bacteria</taxon>
        <taxon>Pseudomonadati</taxon>
        <taxon>Verrucomicrobiota</taxon>
        <taxon>Verrucomicrobiia</taxon>
        <taxon>Verrucomicrobiales</taxon>
        <taxon>Akkermansiaceae</taxon>
        <taxon>Akkermansia</taxon>
    </lineage>
</organism>
<dbReference type="InterPro" id="IPR007349">
    <property type="entry name" value="DUF418"/>
</dbReference>
<feature type="transmembrane region" description="Helical" evidence="1">
    <location>
        <begin position="263"/>
        <end position="283"/>
    </location>
</feature>
<name>A0A1H6KKD1_9BACT</name>
<keyword evidence="4" id="KW-1185">Reference proteome</keyword>
<keyword evidence="1" id="KW-0812">Transmembrane</keyword>
<feature type="transmembrane region" description="Helical" evidence="1">
    <location>
        <begin position="75"/>
        <end position="93"/>
    </location>
</feature>
<dbReference type="STRING" id="1679444.PYTT_0351"/>
<dbReference type="EMBL" id="LT629973">
    <property type="protein sequence ID" value="SEH73833.1"/>
    <property type="molecule type" value="Genomic_DNA"/>
</dbReference>
<dbReference type="Proteomes" id="UP000176204">
    <property type="component" value="Chromosome I"/>
</dbReference>
<feature type="transmembrane region" description="Helical" evidence="1">
    <location>
        <begin position="338"/>
        <end position="360"/>
    </location>
</feature>
<accession>A0A1H6KKD1</accession>